<evidence type="ECO:0000313" key="9">
    <source>
        <dbReference type="EMBL" id="KDA54678.1"/>
    </source>
</evidence>
<keyword evidence="3" id="KW-0813">Transport</keyword>
<dbReference type="GO" id="GO:1990281">
    <property type="term" value="C:efflux pump complex"/>
    <property type="evidence" value="ECO:0007669"/>
    <property type="project" value="TreeGrafter"/>
</dbReference>
<evidence type="ECO:0000256" key="4">
    <source>
        <dbReference type="SAM" id="Coils"/>
    </source>
</evidence>
<dbReference type="Pfam" id="PF25876">
    <property type="entry name" value="HH_MFP_RND"/>
    <property type="match status" value="1"/>
</dbReference>
<dbReference type="PANTHER" id="PTHR30469">
    <property type="entry name" value="MULTIDRUG RESISTANCE PROTEIN MDTA"/>
    <property type="match status" value="1"/>
</dbReference>
<dbReference type="Gene3D" id="2.40.50.100">
    <property type="match status" value="1"/>
</dbReference>
<dbReference type="STRING" id="1312852.EG19_09635"/>
<protein>
    <submittedName>
        <fullName evidence="9">Uncharacterized protein</fullName>
    </submittedName>
</protein>
<dbReference type="AlphaFoldDB" id="A0A062XUX8"/>
<feature type="domain" description="Multidrug resistance protein MdtA-like C-terminal permuted SH3" evidence="8">
    <location>
        <begin position="286"/>
        <end position="343"/>
    </location>
</feature>
<comment type="caution">
    <text evidence="9">The sequence shown here is derived from an EMBL/GenBank/DDBJ whole genome shotgun (WGS) entry which is preliminary data.</text>
</comment>
<dbReference type="InterPro" id="IPR058792">
    <property type="entry name" value="Beta-barrel_RND_2"/>
</dbReference>
<feature type="domain" description="Multidrug resistance protein MdtA-like alpha-helical hairpin" evidence="5">
    <location>
        <begin position="102"/>
        <end position="164"/>
    </location>
</feature>
<feature type="coiled-coil region" evidence="4">
    <location>
        <begin position="102"/>
        <end position="129"/>
    </location>
</feature>
<comment type="subcellular location">
    <subcellularLocation>
        <location evidence="1">Cell envelope</location>
    </subcellularLocation>
</comment>
<keyword evidence="10" id="KW-1185">Reference proteome</keyword>
<dbReference type="InterPro" id="IPR058627">
    <property type="entry name" value="MdtA-like_C"/>
</dbReference>
<dbReference type="NCBIfam" id="TIGR01730">
    <property type="entry name" value="RND_mfp"/>
    <property type="match status" value="1"/>
</dbReference>
<dbReference type="Gene3D" id="2.40.30.170">
    <property type="match status" value="1"/>
</dbReference>
<feature type="domain" description="Multidrug resistance protein MdtA-like barrel-sandwich hybrid" evidence="6">
    <location>
        <begin position="62"/>
        <end position="197"/>
    </location>
</feature>
<dbReference type="InterPro" id="IPR058624">
    <property type="entry name" value="MdtA-like_HH"/>
</dbReference>
<dbReference type="Gene3D" id="2.40.420.20">
    <property type="match status" value="1"/>
</dbReference>
<dbReference type="GO" id="GO:0015562">
    <property type="term" value="F:efflux transmembrane transporter activity"/>
    <property type="evidence" value="ECO:0007669"/>
    <property type="project" value="TreeGrafter"/>
</dbReference>
<evidence type="ECO:0000256" key="2">
    <source>
        <dbReference type="ARBA" id="ARBA00009477"/>
    </source>
</evidence>
<name>A0A062XUX8_9BACT</name>
<gene>
    <name evidence="9" type="ORF">EG19_09635</name>
</gene>
<dbReference type="SUPFAM" id="SSF111369">
    <property type="entry name" value="HlyD-like secretion proteins"/>
    <property type="match status" value="1"/>
</dbReference>
<dbReference type="RefSeq" id="WP_038046829.1">
    <property type="nucleotide sequence ID" value="NZ_JMFG01000005.1"/>
</dbReference>
<evidence type="ECO:0000259" key="5">
    <source>
        <dbReference type="Pfam" id="PF25876"/>
    </source>
</evidence>
<dbReference type="PANTHER" id="PTHR30469:SF38">
    <property type="entry name" value="HLYD FAMILY SECRETION PROTEIN"/>
    <property type="match status" value="1"/>
</dbReference>
<evidence type="ECO:0000313" key="10">
    <source>
        <dbReference type="Proteomes" id="UP000027284"/>
    </source>
</evidence>
<dbReference type="OrthoDB" id="9783047at2"/>
<evidence type="ECO:0000259" key="7">
    <source>
        <dbReference type="Pfam" id="PF25954"/>
    </source>
</evidence>
<organism evidence="9 10">
    <name type="scientific">Thermoanaerobaculum aquaticum</name>
    <dbReference type="NCBI Taxonomy" id="1312852"/>
    <lineage>
        <taxon>Bacteria</taxon>
        <taxon>Pseudomonadati</taxon>
        <taxon>Acidobacteriota</taxon>
        <taxon>Thermoanaerobaculia</taxon>
        <taxon>Thermoanaerobaculales</taxon>
        <taxon>Thermoanaerobaculaceae</taxon>
        <taxon>Thermoanaerobaculum</taxon>
    </lineage>
</organism>
<reference evidence="9 10" key="1">
    <citation type="submission" date="2014-04" db="EMBL/GenBank/DDBJ databases">
        <title>The Genome Sequence of Thermoanaerobaculum aquaticum MP-01, The First Cultivated Group 23 Acidobacterium.</title>
        <authorList>
            <person name="Stamps B.W."/>
            <person name="Losey N.A."/>
            <person name="Lawson P.A."/>
            <person name="Stevenson B.S."/>
        </authorList>
    </citation>
    <scope>NUCLEOTIDE SEQUENCE [LARGE SCALE GENOMIC DNA]</scope>
    <source>
        <strain evidence="9 10">MP-01</strain>
    </source>
</reference>
<accession>A0A062XUX8</accession>
<dbReference type="EMBL" id="JMFG01000005">
    <property type="protein sequence ID" value="KDA54678.1"/>
    <property type="molecule type" value="Genomic_DNA"/>
</dbReference>
<dbReference type="PROSITE" id="PS51257">
    <property type="entry name" value="PROKAR_LIPOPROTEIN"/>
    <property type="match status" value="1"/>
</dbReference>
<keyword evidence="4" id="KW-0175">Coiled coil</keyword>
<dbReference type="Proteomes" id="UP000027284">
    <property type="component" value="Unassembled WGS sequence"/>
</dbReference>
<dbReference type="Pfam" id="PF25967">
    <property type="entry name" value="RND-MFP_C"/>
    <property type="match status" value="1"/>
</dbReference>
<dbReference type="InterPro" id="IPR058625">
    <property type="entry name" value="MdtA-like_BSH"/>
</dbReference>
<evidence type="ECO:0000256" key="3">
    <source>
        <dbReference type="ARBA" id="ARBA00022448"/>
    </source>
</evidence>
<dbReference type="Gene3D" id="1.10.287.470">
    <property type="entry name" value="Helix hairpin bin"/>
    <property type="match status" value="1"/>
</dbReference>
<dbReference type="Pfam" id="PF25954">
    <property type="entry name" value="Beta-barrel_RND_2"/>
    <property type="match status" value="1"/>
</dbReference>
<comment type="similarity">
    <text evidence="2">Belongs to the membrane fusion protein (MFP) (TC 8.A.1) family.</text>
</comment>
<proteinExistence type="inferred from homology"/>
<evidence type="ECO:0000259" key="8">
    <source>
        <dbReference type="Pfam" id="PF25967"/>
    </source>
</evidence>
<feature type="domain" description="CusB-like beta-barrel" evidence="7">
    <location>
        <begin position="210"/>
        <end position="268"/>
    </location>
</feature>
<dbReference type="Pfam" id="PF25917">
    <property type="entry name" value="BSH_RND"/>
    <property type="match status" value="1"/>
</dbReference>
<sequence>MSKTWVWVLTLGVLAAGCKGGKDHVAAPAQEVGSVKARVVAVNAVTKKEQHAVMGTVEAEKTAAVSSRVMATVLAVHVKPGDRVRKGQVLVDIDPETAKGQEAQARGALAQARAALALAERNFQRFKALYEAKAASELELDMAKMLYEQAKGAVEQAEGAVAAASSVARESRVVAPFDGYVTAKLVEAGDLAAPGRPLVMLESATGRRLVVTVPEGTWSQVALSLGQEVPVTLDAQPGRAFTGKVVEITPSADPATHSFTVKLALDQEGVPAGSAGRALLPGAQRQAFLLPKEAVLNVGGLTMVVVVDAQGQARSRVVTMGPEENGMVEVLSGLSGSERVLVDLPQPPADGARVEEV</sequence>
<evidence type="ECO:0000256" key="1">
    <source>
        <dbReference type="ARBA" id="ARBA00004196"/>
    </source>
</evidence>
<dbReference type="InterPro" id="IPR006143">
    <property type="entry name" value="RND_pump_MFP"/>
</dbReference>
<evidence type="ECO:0000259" key="6">
    <source>
        <dbReference type="Pfam" id="PF25917"/>
    </source>
</evidence>